<accession>A0A4Q7NL79</accession>
<dbReference type="PANTHER" id="PTHR21017">
    <property type="entry name" value="NIPSNAP-RELATED"/>
    <property type="match status" value="1"/>
</dbReference>
<evidence type="ECO:0000259" key="2">
    <source>
        <dbReference type="Pfam" id="PF07978"/>
    </source>
</evidence>
<dbReference type="Proteomes" id="UP000292445">
    <property type="component" value="Unassembled WGS sequence"/>
</dbReference>
<dbReference type="RefSeq" id="WP_130356529.1">
    <property type="nucleotide sequence ID" value="NZ_SGXC01000001.1"/>
</dbReference>
<evidence type="ECO:0000256" key="1">
    <source>
        <dbReference type="ARBA" id="ARBA00005291"/>
    </source>
</evidence>
<protein>
    <submittedName>
        <fullName evidence="3">NIPSNAP protein</fullName>
    </submittedName>
</protein>
<keyword evidence="4" id="KW-1185">Reference proteome</keyword>
<dbReference type="Pfam" id="PF07978">
    <property type="entry name" value="NIPSNAP"/>
    <property type="match status" value="1"/>
</dbReference>
<dbReference type="AlphaFoldDB" id="A0A4Q7NL79"/>
<proteinExistence type="inferred from homology"/>
<feature type="domain" description="NIPSNAP" evidence="2">
    <location>
        <begin position="4"/>
        <end position="102"/>
    </location>
</feature>
<sequence length="111" mass="12787">MIVEHRTYTLKHGTMDDYLQRYRTHGLPVQMRHLGGLVGFYVSEIGPLNQVVHIWAYASLAERERRRGHLEADPEWAAFRQMNRGSFVAQEVKIMNVAPFSPQPALPKEQG</sequence>
<dbReference type="InterPro" id="IPR012577">
    <property type="entry name" value="NIPSNAP"/>
</dbReference>
<name>A0A4Q7NL79_9BURK</name>
<comment type="similarity">
    <text evidence="1">Belongs to the NipSnap family.</text>
</comment>
<dbReference type="OrthoDB" id="8905985at2"/>
<comment type="caution">
    <text evidence="3">The sequence shown here is derived from an EMBL/GenBank/DDBJ whole genome shotgun (WGS) entry which is preliminary data.</text>
</comment>
<dbReference type="EMBL" id="SGXC01000001">
    <property type="protein sequence ID" value="RZS85300.1"/>
    <property type="molecule type" value="Genomic_DNA"/>
</dbReference>
<reference evidence="3 4" key="1">
    <citation type="submission" date="2019-02" db="EMBL/GenBank/DDBJ databases">
        <title>Genomic Encyclopedia of Type Strains, Phase IV (KMG-IV): sequencing the most valuable type-strain genomes for metagenomic binning, comparative biology and taxonomic classification.</title>
        <authorList>
            <person name="Goeker M."/>
        </authorList>
    </citation>
    <scope>NUCLEOTIDE SEQUENCE [LARGE SCALE GENOMIC DNA]</scope>
    <source>
        <strain evidence="3 4">K24</strain>
    </source>
</reference>
<gene>
    <name evidence="3" type="ORF">EV675_1323</name>
</gene>
<dbReference type="PANTHER" id="PTHR21017:SF17">
    <property type="entry name" value="PROTEIN NIPSNAP"/>
    <property type="match status" value="1"/>
</dbReference>
<dbReference type="InterPro" id="IPR011008">
    <property type="entry name" value="Dimeric_a/b-barrel"/>
</dbReference>
<dbReference type="InterPro" id="IPR051557">
    <property type="entry name" value="NipSnap_domain"/>
</dbReference>
<organism evidence="3 4">
    <name type="scientific">Pigmentiphaga kullae</name>
    <dbReference type="NCBI Taxonomy" id="151784"/>
    <lineage>
        <taxon>Bacteria</taxon>
        <taxon>Pseudomonadati</taxon>
        <taxon>Pseudomonadota</taxon>
        <taxon>Betaproteobacteria</taxon>
        <taxon>Burkholderiales</taxon>
        <taxon>Alcaligenaceae</taxon>
        <taxon>Pigmentiphaga</taxon>
    </lineage>
</organism>
<evidence type="ECO:0000313" key="3">
    <source>
        <dbReference type="EMBL" id="RZS85300.1"/>
    </source>
</evidence>
<dbReference type="SUPFAM" id="SSF54909">
    <property type="entry name" value="Dimeric alpha+beta barrel"/>
    <property type="match status" value="1"/>
</dbReference>
<evidence type="ECO:0000313" key="4">
    <source>
        <dbReference type="Proteomes" id="UP000292445"/>
    </source>
</evidence>
<dbReference type="Gene3D" id="3.30.70.100">
    <property type="match status" value="1"/>
</dbReference>